<keyword evidence="4" id="KW-1185">Reference proteome</keyword>
<name>A0A422NWL3_9TRYP</name>
<evidence type="ECO:0000256" key="2">
    <source>
        <dbReference type="SAM" id="Phobius"/>
    </source>
</evidence>
<evidence type="ECO:0000313" key="4">
    <source>
        <dbReference type="Proteomes" id="UP000284403"/>
    </source>
</evidence>
<accession>A0A422NWL3</accession>
<dbReference type="GeneID" id="40320522"/>
<comment type="caution">
    <text evidence="3">The sequence shown here is derived from an EMBL/GenBank/DDBJ whole genome shotgun (WGS) entry which is preliminary data.</text>
</comment>
<feature type="compositionally biased region" description="Low complexity" evidence="1">
    <location>
        <begin position="102"/>
        <end position="120"/>
    </location>
</feature>
<dbReference type="AlphaFoldDB" id="A0A422NWL3"/>
<gene>
    <name evidence="3" type="ORF">Tco025E_06911</name>
</gene>
<dbReference type="Proteomes" id="UP000284403">
    <property type="component" value="Unassembled WGS sequence"/>
</dbReference>
<proteinExistence type="predicted"/>
<evidence type="ECO:0000256" key="1">
    <source>
        <dbReference type="SAM" id="MobiDB-lite"/>
    </source>
</evidence>
<reference evidence="3 4" key="1">
    <citation type="journal article" date="2018" name="BMC Genomics">
        <title>Genomic comparison of Trypanosoma conorhini and Trypanosoma rangeli to Trypanosoma cruzi strains of high and low virulence.</title>
        <authorList>
            <person name="Bradwell K.R."/>
            <person name="Koparde V.N."/>
            <person name="Matveyev A.V."/>
            <person name="Serrano M.G."/>
            <person name="Alves J.M."/>
            <person name="Parikh H."/>
            <person name="Huang B."/>
            <person name="Lee V."/>
            <person name="Espinosa-Alvarez O."/>
            <person name="Ortiz P.A."/>
            <person name="Costa-Martins A.G."/>
            <person name="Teixeira M.M."/>
            <person name="Buck G.A."/>
        </authorList>
    </citation>
    <scope>NUCLEOTIDE SEQUENCE [LARGE SCALE GENOMIC DNA]</scope>
    <source>
        <strain evidence="3 4">025E</strain>
    </source>
</reference>
<dbReference type="EMBL" id="MKKU01000499">
    <property type="protein sequence ID" value="RNF09837.1"/>
    <property type="molecule type" value="Genomic_DNA"/>
</dbReference>
<feature type="compositionally biased region" description="Basic and acidic residues" evidence="1">
    <location>
        <begin position="92"/>
        <end position="101"/>
    </location>
</feature>
<dbReference type="RefSeq" id="XP_029226108.1">
    <property type="nucleotide sequence ID" value="XM_029373778.1"/>
</dbReference>
<feature type="compositionally biased region" description="Pro residues" evidence="1">
    <location>
        <begin position="121"/>
        <end position="131"/>
    </location>
</feature>
<feature type="transmembrane region" description="Helical" evidence="2">
    <location>
        <begin position="20"/>
        <end position="48"/>
    </location>
</feature>
<organism evidence="3 4">
    <name type="scientific">Trypanosoma conorhini</name>
    <dbReference type="NCBI Taxonomy" id="83891"/>
    <lineage>
        <taxon>Eukaryota</taxon>
        <taxon>Discoba</taxon>
        <taxon>Euglenozoa</taxon>
        <taxon>Kinetoplastea</taxon>
        <taxon>Metakinetoplastina</taxon>
        <taxon>Trypanosomatida</taxon>
        <taxon>Trypanosomatidae</taxon>
        <taxon>Trypanosoma</taxon>
    </lineage>
</organism>
<keyword evidence="2" id="KW-0812">Transmembrane</keyword>
<keyword evidence="2" id="KW-1133">Transmembrane helix</keyword>
<keyword evidence="2" id="KW-0472">Membrane</keyword>
<evidence type="ECO:0000313" key="3">
    <source>
        <dbReference type="EMBL" id="RNF09837.1"/>
    </source>
</evidence>
<feature type="region of interest" description="Disordered" evidence="1">
    <location>
        <begin position="79"/>
        <end position="143"/>
    </location>
</feature>
<protein>
    <submittedName>
        <fullName evidence="3">Uncharacterized protein</fullName>
    </submittedName>
</protein>
<sequence>MPERCGVRKPTGRRSGAGATFSLLSLLTALHSVAFLCLSLLGGVVVVGGDMLNRHGTRLDIGTPEDVAELEAAERALRQEYGRPHYGGGSFLERDLYEQHQRQQQQQHYYGRWTQQQQQQQPPPPPPPPPRAGGSASQLPPPH</sequence>